<evidence type="ECO:0000256" key="2">
    <source>
        <dbReference type="ARBA" id="ARBA00022741"/>
    </source>
</evidence>
<protein>
    <submittedName>
        <fullName evidence="5">Acetyltransferase</fullName>
    </submittedName>
</protein>
<dbReference type="STRING" id="1210089.GCA_001613165_03511"/>
<evidence type="ECO:0000313" key="5">
    <source>
        <dbReference type="EMBL" id="RDI52668.1"/>
    </source>
</evidence>
<dbReference type="Pfam" id="PF13380">
    <property type="entry name" value="CoA_binding_2"/>
    <property type="match status" value="1"/>
</dbReference>
<dbReference type="Gene3D" id="3.40.50.720">
    <property type="entry name" value="NAD(P)-binding Rossmann-like Domain"/>
    <property type="match status" value="1"/>
</dbReference>
<feature type="domain" description="CoA-binding" evidence="4">
    <location>
        <begin position="20"/>
        <end position="115"/>
    </location>
</feature>
<organism evidence="5 6">
    <name type="scientific">Nocardia mexicana</name>
    <dbReference type="NCBI Taxonomy" id="279262"/>
    <lineage>
        <taxon>Bacteria</taxon>
        <taxon>Bacillati</taxon>
        <taxon>Actinomycetota</taxon>
        <taxon>Actinomycetes</taxon>
        <taxon>Mycobacteriales</taxon>
        <taxon>Nocardiaceae</taxon>
        <taxon>Nocardia</taxon>
    </lineage>
</organism>
<dbReference type="RefSeq" id="WP_147288900.1">
    <property type="nucleotide sequence ID" value="NZ_QQAZ01000003.1"/>
</dbReference>
<keyword evidence="5" id="KW-0808">Transferase</keyword>
<evidence type="ECO:0000256" key="3">
    <source>
        <dbReference type="ARBA" id="ARBA00022840"/>
    </source>
</evidence>
<dbReference type="InterPro" id="IPR013815">
    <property type="entry name" value="ATP_grasp_subdomain_1"/>
</dbReference>
<comment type="caution">
    <text evidence="5">The sequence shown here is derived from an EMBL/GenBank/DDBJ whole genome shotgun (WGS) entry which is preliminary data.</text>
</comment>
<dbReference type="OrthoDB" id="190266at2"/>
<accession>A0A370H7P1</accession>
<dbReference type="InterPro" id="IPR016102">
    <property type="entry name" value="Succinyl-CoA_synth-like"/>
</dbReference>
<dbReference type="SUPFAM" id="SSF52210">
    <property type="entry name" value="Succinyl-CoA synthetase domains"/>
    <property type="match status" value="2"/>
</dbReference>
<dbReference type="InterPro" id="IPR003781">
    <property type="entry name" value="CoA-bd"/>
</dbReference>
<dbReference type="EMBL" id="QQAZ01000003">
    <property type="protein sequence ID" value="RDI52668.1"/>
    <property type="molecule type" value="Genomic_DNA"/>
</dbReference>
<dbReference type="PANTHER" id="PTHR43334">
    <property type="entry name" value="ACETATE--COA LIGASE [ADP-FORMING]"/>
    <property type="match status" value="1"/>
</dbReference>
<keyword evidence="2" id="KW-0547">Nucleotide-binding</keyword>
<dbReference type="Pfam" id="PF13607">
    <property type="entry name" value="Succ_CoA_lig"/>
    <property type="match status" value="1"/>
</dbReference>
<dbReference type="Proteomes" id="UP000255355">
    <property type="component" value="Unassembled WGS sequence"/>
</dbReference>
<dbReference type="AlphaFoldDB" id="A0A370H7P1"/>
<sequence>MTHASTTMLAATARTALQRLLDPRSIAIIGASTDPAKRGYQAIRALQESGYEHPVYPVNPKASEIRGLAVVSSIDRLPPGVDVALVAVPGAAVPRVLRECGAAGIAGAVVLANGFREIGAAGERLEAELAAAIADSGVRVIGPNTSGLANVASGANLVGLQGIPRGPVSVVTQSGNMLLSLVNDNDAMYGPGLHTYVGLGNQSDVRYDECLPELAAQPGCGAVAVHSEGIIDGRAFLTAAARTTADTPVVMLRGGRSAAGQRTALSHTGSVAGSDAVATAVLAQAGVELVQRSDELAMVAGALATTGPVLPGRRVAVLSDGGGHATLAVDALTARGIELADLSERTRTALRELLGPAASVADPVDVAGATDADPAVFAAAIEILTADPAVGLVLVVGLFGGYHLRFDATLESAENDTVRRVLANRAANGTPLVVQSCYAGARIANHDTLRAAGVPVLASIDHAVRIVAALDRRRRRLETAGQRTTLALPDPAAPVTERAGVLDEPTGRRLLEGYGIEVGPWALASNADEVAVAVAGFDRPCAVKVVSPQVIHKSEAGGVRLDVVAEDAAAQARAITDAVRRAVPGARIDGMIVMPMAPRGVELLVGATRDPIFGPVVAFGSGGVLVEALADVTFRAAPFTELEAHEMIRETIASRLLDGYRHLPAVDRSALARFLVRIGDLVAAHPEIAELDLNPVVAAGAGIVPVDVRIVIAPEERKS</sequence>
<dbReference type="Gene3D" id="3.30.470.20">
    <property type="entry name" value="ATP-grasp fold, B domain"/>
    <property type="match status" value="1"/>
</dbReference>
<dbReference type="InterPro" id="IPR051538">
    <property type="entry name" value="Acyl-CoA_Synth/Transferase"/>
</dbReference>
<gene>
    <name evidence="5" type="ORF">DFR68_10352</name>
</gene>
<keyword evidence="3" id="KW-0067">ATP-binding</keyword>
<dbReference type="SMART" id="SM00881">
    <property type="entry name" value="CoA_binding"/>
    <property type="match status" value="1"/>
</dbReference>
<keyword evidence="1" id="KW-0436">Ligase</keyword>
<dbReference type="GO" id="GO:0016740">
    <property type="term" value="F:transferase activity"/>
    <property type="evidence" value="ECO:0007669"/>
    <property type="project" value="UniProtKB-KW"/>
</dbReference>
<dbReference type="InterPro" id="IPR032875">
    <property type="entry name" value="Succ_CoA_lig_flav_dom"/>
</dbReference>
<dbReference type="SUPFAM" id="SSF56059">
    <property type="entry name" value="Glutathione synthetase ATP-binding domain-like"/>
    <property type="match status" value="1"/>
</dbReference>
<name>A0A370H7P1_9NOCA</name>
<reference evidence="5 6" key="1">
    <citation type="submission" date="2018-07" db="EMBL/GenBank/DDBJ databases">
        <title>Genomic Encyclopedia of Type Strains, Phase IV (KMG-IV): sequencing the most valuable type-strain genomes for metagenomic binning, comparative biology and taxonomic classification.</title>
        <authorList>
            <person name="Goeker M."/>
        </authorList>
    </citation>
    <scope>NUCLEOTIDE SEQUENCE [LARGE SCALE GENOMIC DNA]</scope>
    <source>
        <strain evidence="5 6">DSM 44952</strain>
    </source>
</reference>
<evidence type="ECO:0000313" key="6">
    <source>
        <dbReference type="Proteomes" id="UP000255355"/>
    </source>
</evidence>
<evidence type="ECO:0000259" key="4">
    <source>
        <dbReference type="SMART" id="SM00881"/>
    </source>
</evidence>
<dbReference type="GO" id="GO:0005524">
    <property type="term" value="F:ATP binding"/>
    <property type="evidence" value="ECO:0007669"/>
    <property type="project" value="UniProtKB-KW"/>
</dbReference>
<evidence type="ECO:0000256" key="1">
    <source>
        <dbReference type="ARBA" id="ARBA00022598"/>
    </source>
</evidence>
<dbReference type="Pfam" id="PF13549">
    <property type="entry name" value="ATP-grasp_5"/>
    <property type="match status" value="1"/>
</dbReference>
<dbReference type="Gene3D" id="3.40.50.261">
    <property type="entry name" value="Succinyl-CoA synthetase domains"/>
    <property type="match status" value="2"/>
</dbReference>
<keyword evidence="6" id="KW-1185">Reference proteome</keyword>
<dbReference type="SUPFAM" id="SSF51735">
    <property type="entry name" value="NAD(P)-binding Rossmann-fold domains"/>
    <property type="match status" value="1"/>
</dbReference>
<dbReference type="GO" id="GO:0016874">
    <property type="term" value="F:ligase activity"/>
    <property type="evidence" value="ECO:0007669"/>
    <property type="project" value="UniProtKB-KW"/>
</dbReference>
<dbReference type="InterPro" id="IPR036291">
    <property type="entry name" value="NAD(P)-bd_dom_sf"/>
</dbReference>
<proteinExistence type="predicted"/>
<dbReference type="Gene3D" id="3.30.1490.20">
    <property type="entry name" value="ATP-grasp fold, A domain"/>
    <property type="match status" value="1"/>
</dbReference>
<dbReference type="PANTHER" id="PTHR43334:SF1">
    <property type="entry name" value="3-HYDROXYPROPIONATE--COA LIGASE [ADP-FORMING]"/>
    <property type="match status" value="1"/>
</dbReference>